<protein>
    <submittedName>
        <fullName evidence="2">J domain-containing protein</fullName>
    </submittedName>
</protein>
<proteinExistence type="predicted"/>
<evidence type="ECO:0000313" key="3">
    <source>
        <dbReference type="Proteomes" id="UP001183410"/>
    </source>
</evidence>
<dbReference type="Proteomes" id="UP001183410">
    <property type="component" value="Unassembled WGS sequence"/>
</dbReference>
<dbReference type="SUPFAM" id="SSF46565">
    <property type="entry name" value="Chaperone J-domain"/>
    <property type="match status" value="1"/>
</dbReference>
<sequence>MSDEARDETTTGAGPEDAGTERLARAVRAAEDALIEFEIAVETYRIEVENFSRLHEQRLGPLYARIEELDAGIAEAIAARTKDPEDERRAREARAAVTPMPLVSELFHGWLDGEGFTPEGYAMLTDQSVQPPPRVRPGEEARKLYRELARRCHPDLVTDPTERERRDAFLSRVNQAYARGDEEALRELTEEWETGGDQRPEPAVPAGDELYARLEWLASRKELLADAAAALEDSAIGSMLRMAEDDPDRLLDEVADGLRRQIATKEAELARLSAAQE</sequence>
<keyword evidence="3" id="KW-1185">Reference proteome</keyword>
<organism evidence="2 3">
    <name type="scientific">Streptomyces chisholmiae</name>
    <dbReference type="NCBI Taxonomy" id="3075540"/>
    <lineage>
        <taxon>Bacteria</taxon>
        <taxon>Bacillati</taxon>
        <taxon>Actinomycetota</taxon>
        <taxon>Actinomycetes</taxon>
        <taxon>Kitasatosporales</taxon>
        <taxon>Streptomycetaceae</taxon>
        <taxon>Streptomyces</taxon>
    </lineage>
</organism>
<name>A0ABU2JPM9_9ACTN</name>
<evidence type="ECO:0000256" key="1">
    <source>
        <dbReference type="SAM" id="MobiDB-lite"/>
    </source>
</evidence>
<dbReference type="InterPro" id="IPR036869">
    <property type="entry name" value="J_dom_sf"/>
</dbReference>
<dbReference type="CDD" id="cd06257">
    <property type="entry name" value="DnaJ"/>
    <property type="match status" value="1"/>
</dbReference>
<reference evidence="3" key="1">
    <citation type="submission" date="2023-07" db="EMBL/GenBank/DDBJ databases">
        <title>30 novel species of actinomycetes from the DSMZ collection.</title>
        <authorList>
            <person name="Nouioui I."/>
        </authorList>
    </citation>
    <scope>NUCLEOTIDE SEQUENCE [LARGE SCALE GENOMIC DNA]</scope>
    <source>
        <strain evidence="3">DSM 44915</strain>
    </source>
</reference>
<dbReference type="EMBL" id="JAVREO010000006">
    <property type="protein sequence ID" value="MDT0266952.1"/>
    <property type="molecule type" value="Genomic_DNA"/>
</dbReference>
<accession>A0ABU2JPM9</accession>
<dbReference type="Gene3D" id="1.10.287.110">
    <property type="entry name" value="DnaJ domain"/>
    <property type="match status" value="1"/>
</dbReference>
<evidence type="ECO:0000313" key="2">
    <source>
        <dbReference type="EMBL" id="MDT0266952.1"/>
    </source>
</evidence>
<gene>
    <name evidence="2" type="ORF">RM844_11685</name>
</gene>
<dbReference type="RefSeq" id="WP_311667006.1">
    <property type="nucleotide sequence ID" value="NZ_JAVREO010000006.1"/>
</dbReference>
<dbReference type="InterPro" id="IPR001623">
    <property type="entry name" value="DnaJ_domain"/>
</dbReference>
<comment type="caution">
    <text evidence="2">The sequence shown here is derived from an EMBL/GenBank/DDBJ whole genome shotgun (WGS) entry which is preliminary data.</text>
</comment>
<feature type="region of interest" description="Disordered" evidence="1">
    <location>
        <begin position="1"/>
        <end position="21"/>
    </location>
</feature>